<accession>M3XN81</accession>
<proteinExistence type="predicted"/>
<reference evidence="1" key="1">
    <citation type="submission" date="2024-06" db="UniProtKB">
        <authorList>
            <consortium name="Ensembl"/>
        </authorList>
    </citation>
    <scope>IDENTIFICATION</scope>
</reference>
<sequence>MVPHRCLHPRPWNLYYILTLHCRRKTLSSFTPHSSHTAILRRHMAHRRPSKGRLRHSLARPIMCECRDGDYFSSPVQLFAFPGFNSCVDFSSVLLLHTCTFPHSPPVVREVEGMWQRS</sequence>
<organism evidence="1">
    <name type="scientific">Mustela putorius furo</name>
    <name type="common">European domestic ferret</name>
    <name type="synonym">Mustela furo</name>
    <dbReference type="NCBI Taxonomy" id="9669"/>
    <lineage>
        <taxon>Eukaryota</taxon>
        <taxon>Metazoa</taxon>
        <taxon>Chordata</taxon>
        <taxon>Craniata</taxon>
        <taxon>Vertebrata</taxon>
        <taxon>Euteleostomi</taxon>
        <taxon>Mammalia</taxon>
        <taxon>Eutheria</taxon>
        <taxon>Laurasiatheria</taxon>
        <taxon>Carnivora</taxon>
        <taxon>Caniformia</taxon>
        <taxon>Musteloidea</taxon>
        <taxon>Mustelidae</taxon>
        <taxon>Mustelinae</taxon>
        <taxon>Mustela</taxon>
    </lineage>
</organism>
<dbReference type="EMBL" id="AEYP01034693">
    <property type="status" value="NOT_ANNOTATED_CDS"/>
    <property type="molecule type" value="Genomic_DNA"/>
</dbReference>
<dbReference type="Ensembl" id="ENSMPUT00000000543.1">
    <property type="protein sequence ID" value="ENSMPUP00000000531.1"/>
    <property type="gene ID" value="ENSMPUG00000000537.1"/>
</dbReference>
<dbReference type="HOGENOM" id="CLU_2072370_0_0_1"/>
<name>M3XN81_MUSPF</name>
<dbReference type="InParanoid" id="M3XN81"/>
<protein>
    <submittedName>
        <fullName evidence="1">Uncharacterized protein</fullName>
    </submittedName>
</protein>
<dbReference type="AlphaFoldDB" id="M3XN81"/>
<evidence type="ECO:0000313" key="1">
    <source>
        <dbReference type="Ensembl" id="ENSMPUP00000000531.1"/>
    </source>
</evidence>